<sequence>MTTDISVSRWDPSIGHGQEIIDEFEYDGGNSSSRLFERSRIKALADERESVQKKTFQKWVNSHLVRVGCRIGDLYVDMRDGKQLIKLLEVLSGERLPRPTKGKMRIHCLENVDKALQFLREQRVHLENMGSHDIVDGNPRLSLGLIWTIILRFQIQDITIEETDNKETKSAKDALLLWCQMKTAGYNNVNVRNFTTSWRDGLAFNAIIHKHRPDLIQFDKLHRSNPMHNLNNAFNVAEEKLGLTKLLDAEDIAVDHPDEKSIITYVVTYYHYFSKMKQETVQGKRIGKVVGIAMENEKMMQEYESLTSDLLQWIERTIEALGDRTFANSLEGVRQQLIQFANYRTVEKPPKFVEKGNLEVLLFTLQSRMRAANQKPYTPREGKMIHDINRAWERLEKSEHERELALREELIRQEKLEQLAARFNRKAQMRETWLSENQRLVSQDNFGFDLAAVEAAAKKHEAIETDIFAYEERVQAVVAVCSELQAERYHDMERVCARRDNVLRLWAYLLELLRARRARLELSLQLQQNFQEMLYILDSMEEIKMRLLTDDYGKHLMGVEDLLQKHALVEADINVLGERVKVVVGQSQRFLEQEEGGYRPCDPAITVERIQQLENAYAELVHLAVERRKRLEDSRKLWQFYWDMADEENWIKEKEQIVSVDDIGHDLTTVYLLISKHKALEADVQAHEPQLMSVAAVGDELISQGHFGADRIQDRLRDILSQWNHLLDMVSLRKNRLDAAVRYHQLFADADDIDNWMLDTLRLVSSEDTGVDEAQVQSLLKKHKDVTDELKNYANVIQQLKQQAQELSPSDANSAEVRERLAAIDARHGELAELARLRKQRLLDALSLFKLLAEADAADQWIAEKDRMLDTMLPPKDIDDVEIMKHRYDGFDKEMNANASRVAVVNQLARQLIHVEHPQAARIQERQAALNGAWSNLREKAESKKDDLKSAQGVQTFHIECRETVSWIEDKKRILQQTDNLEMDLNGVMTLQRRLSGMERDLAAIQARISSLESEAAAIEDDHPEEAQLIRDRVTTITENWEQLTQMLKERDAKLEEAGDLHRFLRSVDHFQAWLTKTQTDVASEDTPSNLAEAEKLLSQHQTIKEEIDNYKDEYAKMMEYGEKITAEPSTQDDPQYMFLRERLKALREGWAELQQMWENRQQLLTQSLELQLLQRDARQAEVLLSHQEHRLGKTEPPTNLEQAENMIKEHEAFLTTMEANDDKINSVVQFANRLVEERHFDADKIQRKAENIDARRNANREKALQQMEKLQDQLQLHQFLQDCDELGEWVQEKNVTAQDDTYRSAKTIHSKWTRHQAFEAEIAANKERLFAVQNAAEELMKQKPEFVEVISPKMTELQDQFENLQTTTKEKGERLFDANREVLLHQTCDDIDSWMNELEKQIENTDTGTDLASVNILMQKQQMIETQMAVKAKQVTELETQAEYLQKTVPDKMDEIKEKKKSVEQRFEQLKAPLLDRQRHLAKKKEAFQFRRDVEDEKLWVHEKMPLATSTDYGNSLFNVQMLQKKNQSLKTETDNHEPRILTVISNGQKLIDEGHEDTPEFKQLIEELTARWRELKDAIDERKSKLSQWEKAQQYLFDANEAEAWMSEQELYMMVEDRGKDEISAQNLMKKHEILEQAVDDYAHTIRQLGETVRHLTADEHPLSEQISVKQSQVDKLYAGLKDLAGERRAKLDEALRLFQLSREVDDLEQWITERELVASSQELGQDYDHVTLLWERFKEFARETQAVGSERVATAERIADQMIAMGHSDNATIAQWKEGLKETWQDLLELIETRTQMLAASRELHKYFHDCKDTLQRVNEKARGVSDELGRDAISVGALQRKHHNFMQDLSTLHQQVETIRSECGRLGAMYAGEKAAEITRREAEVREAWAALSAACAARTTKLEDADHLYRFLNQVRTLTLWMDDVVRQMNTGEKPRDVSGVELLMNNHQSLKAEIDTREDNFSACISLGRELLARQHYASADIKEKLLQLTNQRNALLRRWEERWENLQLTARRPLLARQHYASADIKEKLLQLTNQRNALLRRWEERWENLQLSKCTTVSCQAPTAGETALRVGRHQGEAAAAHQPAQRPAAPLGGALGEPATYSPTSATPCCAAGRSAGRTCNLVSAPPSAARRPLLARQHYASADIKEKLLQLTNQRNALLRRWEERWENLQLSKCTTVSCQAPTAGETALRVGRHQGEAAAAHQPAQRPAAPLGGALGEPATYSPTSATPCCAAGRSAGRTCNLVSAPPSAARRPLLARQHYASADIKEKLLQLTNQRNALLRRWEERWENLQLTARRPLLARQHYASADIKEKLLQLTNQRNALLRRWEERWENLQLSKCTTVSCQAPTAGETALRVGRHQGEAAAAHQPAQRPAAPLGGALGEPATYSPTSATPCCAAGRSAGRTCNLVSAPPSAARRPLLARQHYASADIKEKLLQLTNQRNALLRRWEERWENLQLILEVYQFARDAAVAEAWLIAQEPYLMSQELGHTIDEVESLIKKHEAFEKSAAAQEDRFSALQRLTTLEQRESSMWPSAQPWDKCDESDFTYEPPPTVRTHDRLTLIIDKHERPVSQIVEEIITDSNKFQIPEKIKARVLSINYANNQRKNDSYLWSSVSNNHTSLSTISETSSAPNSPPTSPMMSPEIYSSVFFEFPDQAEKANEYLACVDLILWERLSYQNVYPNVSLLRHKSNSSSKSSLKRFIRKWSKKVKPSDTDIKGEVAVLSLPGLTSSSKAINDLGKEVKSIPLSSSLLLLCQTRTLLFPEGAWYYNYLDSFEVKERKRRQEAAEAAEREQREREAAEAAAAAAAAQDAVDRAQTPQDQPQEPAEPPASPAPAAVAPPATETDSLPRPSTSKQTPAKPARLSTPGTSSTPATPSSSGKVKSRSRSKSPFRSFRWKTAKKLLAGTHHSDDEEGASPASEDEGVEGTLVRKHEWESAAKRASNRSWDKVYVVAKDGRMAFYKDQKAYKASPEAYWRSEAPLDLNGAVVEVAANYTKKKHVFRLRLSSGAEFLLQAHDEAEMSWWLEGLRVRAAAPPPRSHTLPAPANNEPKRRSFFTLKKN</sequence>
<dbReference type="GO" id="GO:0048790">
    <property type="term" value="P:maintenance of presynaptic active zone structure"/>
    <property type="evidence" value="ECO:0007669"/>
    <property type="project" value="UniProtKB-ARBA"/>
</dbReference>
<keyword evidence="7" id="KW-0007">Acetylation</keyword>
<dbReference type="SMART" id="SM00033">
    <property type="entry name" value="CH"/>
    <property type="match status" value="2"/>
</dbReference>
<feature type="compositionally biased region" description="Acidic residues" evidence="14">
    <location>
        <begin position="2925"/>
        <end position="2938"/>
    </location>
</feature>
<dbReference type="GO" id="GO:0042062">
    <property type="term" value="P:long-term strengthening of neuromuscular junction"/>
    <property type="evidence" value="ECO:0007669"/>
    <property type="project" value="UniProtKB-ARBA"/>
</dbReference>
<dbReference type="SUPFAM" id="SSF46966">
    <property type="entry name" value="Spectrin repeat"/>
    <property type="match status" value="14"/>
</dbReference>
<feature type="region of interest" description="Disordered" evidence="14">
    <location>
        <begin position="3049"/>
        <end position="3075"/>
    </location>
</feature>
<dbReference type="GO" id="GO:0031594">
    <property type="term" value="C:neuromuscular junction"/>
    <property type="evidence" value="ECO:0007669"/>
    <property type="project" value="UniProtKB-ARBA"/>
</dbReference>
<feature type="compositionally biased region" description="Basic residues" evidence="14">
    <location>
        <begin position="2895"/>
        <end position="2906"/>
    </location>
</feature>
<dbReference type="Gene3D" id="1.20.58.60">
    <property type="match status" value="12"/>
</dbReference>
<dbReference type="Pfam" id="PF00435">
    <property type="entry name" value="Spectrin"/>
    <property type="match status" value="17"/>
</dbReference>
<dbReference type="FunFam" id="1.20.58.60:FF:000033">
    <property type="entry name" value="Spectrin beta chain"/>
    <property type="match status" value="1"/>
</dbReference>
<evidence type="ECO:0000256" key="3">
    <source>
        <dbReference type="ARBA" id="ARBA00022467"/>
    </source>
</evidence>
<dbReference type="FunFam" id="1.20.58.60:FF:000106">
    <property type="entry name" value="Spectrin beta chain"/>
    <property type="match status" value="1"/>
</dbReference>
<dbReference type="InterPro" id="IPR018159">
    <property type="entry name" value="Spectrin/alpha-actinin"/>
</dbReference>
<dbReference type="CDD" id="cd21248">
    <property type="entry name" value="CH_SPTB_like_rpt2"/>
    <property type="match status" value="1"/>
</dbReference>
<dbReference type="InterPro" id="IPR002017">
    <property type="entry name" value="Spectrin_repeat"/>
</dbReference>
<feature type="region of interest" description="Disordered" evidence="14">
    <location>
        <begin position="2203"/>
        <end position="2228"/>
    </location>
</feature>
<name>A0AAD7YNA2_MYTSE</name>
<dbReference type="Gene3D" id="2.30.29.30">
    <property type="entry name" value="Pleckstrin-homology domain (PH domain)/Phosphotyrosine-binding domain (PTB)"/>
    <property type="match status" value="1"/>
</dbReference>
<feature type="region of interest" description="Disordered" evidence="14">
    <location>
        <begin position="2081"/>
        <end position="2106"/>
    </location>
</feature>
<dbReference type="SUPFAM" id="SSF50729">
    <property type="entry name" value="PH domain-like"/>
    <property type="match status" value="1"/>
</dbReference>
<feature type="domain" description="Calponin-homology (CH)" evidence="16">
    <location>
        <begin position="169"/>
        <end position="274"/>
    </location>
</feature>
<evidence type="ECO:0000313" key="17">
    <source>
        <dbReference type="EMBL" id="KAJ8720332.1"/>
    </source>
</evidence>
<accession>A0AAD7YNA2</accession>
<dbReference type="Pfam" id="PF15410">
    <property type="entry name" value="PH_9"/>
    <property type="match status" value="1"/>
</dbReference>
<protein>
    <recommendedName>
        <fullName evidence="11">Spectrin beta chain, non-erythrocytic 2</fullName>
    </recommendedName>
    <alternativeName>
        <fullName evidence="12">Beta-III spectrin</fullName>
    </alternativeName>
</protein>
<dbReference type="FunFam" id="2.30.29.30:FF:000024">
    <property type="entry name" value="Spectrin beta chain"/>
    <property type="match status" value="1"/>
</dbReference>
<proteinExistence type="inferred from homology"/>
<feature type="compositionally biased region" description="Low complexity" evidence="14">
    <location>
        <begin position="2814"/>
        <end position="2838"/>
    </location>
</feature>
<keyword evidence="4" id="KW-0963">Cytoplasm</keyword>
<dbReference type="InterPro" id="IPR036872">
    <property type="entry name" value="CH_dom_sf"/>
</dbReference>
<feature type="compositionally biased region" description="Basic and acidic residues" evidence="14">
    <location>
        <begin position="2799"/>
        <end position="2813"/>
    </location>
</feature>
<comment type="function">
    <text evidence="10">Probably plays an important role in neuronal membrane skeleton.</text>
</comment>
<dbReference type="PRINTS" id="PR00683">
    <property type="entry name" value="SPECTRINPH"/>
</dbReference>
<dbReference type="SMART" id="SM00150">
    <property type="entry name" value="SPEC"/>
    <property type="match status" value="18"/>
</dbReference>
<dbReference type="EMBL" id="JARGEI010000014">
    <property type="protein sequence ID" value="KAJ8720332.1"/>
    <property type="molecule type" value="Genomic_DNA"/>
</dbReference>
<feature type="compositionally biased region" description="Low complexity" evidence="14">
    <location>
        <begin position="2374"/>
        <end position="2394"/>
    </location>
</feature>
<dbReference type="InterPro" id="IPR001849">
    <property type="entry name" value="PH_domain"/>
</dbReference>
<dbReference type="Gene3D" id="1.10.418.10">
    <property type="entry name" value="Calponin-like domain"/>
    <property type="match status" value="2"/>
</dbReference>
<evidence type="ECO:0000256" key="10">
    <source>
        <dbReference type="ARBA" id="ARBA00054264"/>
    </source>
</evidence>
<evidence type="ECO:0000256" key="14">
    <source>
        <dbReference type="SAM" id="MobiDB-lite"/>
    </source>
</evidence>
<dbReference type="SMART" id="SM00233">
    <property type="entry name" value="PH"/>
    <property type="match status" value="1"/>
</dbReference>
<feature type="compositionally biased region" description="Low complexity" evidence="14">
    <location>
        <begin position="2847"/>
        <end position="2858"/>
    </location>
</feature>
<evidence type="ECO:0000256" key="6">
    <source>
        <dbReference type="ARBA" id="ARBA00022737"/>
    </source>
</evidence>
<feature type="compositionally biased region" description="Low complexity" evidence="14">
    <location>
        <begin position="2878"/>
        <end position="2894"/>
    </location>
</feature>
<keyword evidence="18" id="KW-1185">Reference proteome</keyword>
<comment type="caution">
    <text evidence="17">The sequence shown here is derived from an EMBL/GenBank/DDBJ whole genome shotgun (WGS) entry which is preliminary data.</text>
</comment>
<dbReference type="GO" id="GO:0045170">
    <property type="term" value="C:spectrosome"/>
    <property type="evidence" value="ECO:0007669"/>
    <property type="project" value="UniProtKB-ARBA"/>
</dbReference>
<dbReference type="InterPro" id="IPR001605">
    <property type="entry name" value="PH_dom-spectrin-type"/>
</dbReference>
<dbReference type="FunFam" id="1.20.58.60:FF:000059">
    <property type="entry name" value="Spectrin beta chain"/>
    <property type="match status" value="1"/>
</dbReference>
<keyword evidence="13" id="KW-0175">Coiled coil</keyword>
<feature type="region of interest" description="Disordered" evidence="14">
    <location>
        <begin position="2799"/>
        <end position="2906"/>
    </location>
</feature>
<feature type="region of interest" description="Disordered" evidence="14">
    <location>
        <begin position="2369"/>
        <end position="2394"/>
    </location>
</feature>
<dbReference type="Pfam" id="PF00307">
    <property type="entry name" value="CH"/>
    <property type="match status" value="2"/>
</dbReference>
<evidence type="ECO:0000256" key="8">
    <source>
        <dbReference type="ARBA" id="ARBA00023203"/>
    </source>
</evidence>
<dbReference type="PROSITE" id="PS00020">
    <property type="entry name" value="ACTININ_2"/>
    <property type="match status" value="1"/>
</dbReference>
<dbReference type="GO" id="GO:0005856">
    <property type="term" value="C:cytoskeleton"/>
    <property type="evidence" value="ECO:0007669"/>
    <property type="project" value="UniProtKB-SubCell"/>
</dbReference>
<evidence type="ECO:0000259" key="15">
    <source>
        <dbReference type="PROSITE" id="PS50003"/>
    </source>
</evidence>
<feature type="compositionally biased region" description="Low complexity" evidence="14">
    <location>
        <begin position="2208"/>
        <end position="2228"/>
    </location>
</feature>
<evidence type="ECO:0000313" key="18">
    <source>
        <dbReference type="Proteomes" id="UP001231518"/>
    </source>
</evidence>
<dbReference type="GO" id="GO:0016199">
    <property type="term" value="P:axon midline choice point recognition"/>
    <property type="evidence" value="ECO:0007669"/>
    <property type="project" value="UniProtKB-ARBA"/>
</dbReference>
<dbReference type="FunFam" id="1.10.418.10:FF:000003">
    <property type="entry name" value="Spectrin beta chain"/>
    <property type="match status" value="1"/>
</dbReference>
<dbReference type="GO" id="GO:0008017">
    <property type="term" value="F:microtubule binding"/>
    <property type="evidence" value="ECO:0007669"/>
    <property type="project" value="UniProtKB-ARBA"/>
</dbReference>
<reference evidence="17" key="1">
    <citation type="submission" date="2023-03" db="EMBL/GenBank/DDBJ databases">
        <title>Chromosome-level genomes of two armyworms, Mythimna separata and Mythimna loreyi, provide insights into the biosynthesis and reception of sex pheromones.</title>
        <authorList>
            <person name="Zhao H."/>
        </authorList>
    </citation>
    <scope>NUCLEOTIDE SEQUENCE</scope>
    <source>
        <strain evidence="17">BeijingLab</strain>
        <tissue evidence="17">Pupa</tissue>
    </source>
</reference>
<dbReference type="SUPFAM" id="SSF47576">
    <property type="entry name" value="Calponin-homology domain, CH-domain"/>
    <property type="match status" value="1"/>
</dbReference>
<evidence type="ECO:0000256" key="9">
    <source>
        <dbReference type="ARBA" id="ARBA00023212"/>
    </source>
</evidence>
<evidence type="ECO:0000256" key="4">
    <source>
        <dbReference type="ARBA" id="ARBA00022490"/>
    </source>
</evidence>
<feature type="compositionally biased region" description="Low complexity" evidence="14">
    <location>
        <begin position="2086"/>
        <end position="2106"/>
    </location>
</feature>
<comment type="subcellular location">
    <subcellularLocation>
        <location evidence="1">Cytoplasm</location>
        <location evidence="1">Cytoskeleton</location>
    </subcellularLocation>
</comment>
<dbReference type="CDD" id="cd00176">
    <property type="entry name" value="SPEC"/>
    <property type="match status" value="10"/>
</dbReference>
<keyword evidence="6" id="KW-0677">Repeat</keyword>
<dbReference type="CDD" id="cd10571">
    <property type="entry name" value="PH_beta_spectrin"/>
    <property type="match status" value="1"/>
</dbReference>
<feature type="domain" description="PH" evidence="15">
    <location>
        <begin position="2935"/>
        <end position="3047"/>
    </location>
</feature>
<dbReference type="PROSITE" id="PS50003">
    <property type="entry name" value="PH_DOMAIN"/>
    <property type="match status" value="1"/>
</dbReference>
<dbReference type="GO" id="GO:0003779">
    <property type="term" value="F:actin binding"/>
    <property type="evidence" value="ECO:0007669"/>
    <property type="project" value="UniProtKB-KW"/>
</dbReference>
<dbReference type="GO" id="GO:0005200">
    <property type="term" value="F:structural constituent of cytoskeleton"/>
    <property type="evidence" value="ECO:0007669"/>
    <property type="project" value="UniProtKB-ARBA"/>
</dbReference>
<dbReference type="InterPro" id="IPR001715">
    <property type="entry name" value="CH_dom"/>
</dbReference>
<dbReference type="FunFam" id="1.20.58.60:FF:000019">
    <property type="entry name" value="Spectrin beta chain"/>
    <property type="match status" value="1"/>
</dbReference>
<dbReference type="InterPro" id="IPR041681">
    <property type="entry name" value="PH_9"/>
</dbReference>
<keyword evidence="5" id="KW-0597">Phosphoprotein</keyword>
<evidence type="ECO:0000256" key="11">
    <source>
        <dbReference type="ARBA" id="ARBA00070730"/>
    </source>
</evidence>
<feature type="coiled-coil region" evidence="13">
    <location>
        <begin position="1171"/>
        <end position="1221"/>
    </location>
</feature>
<dbReference type="GO" id="GO:0007274">
    <property type="term" value="P:neuromuscular synaptic transmission"/>
    <property type="evidence" value="ECO:0007669"/>
    <property type="project" value="UniProtKB-ARBA"/>
</dbReference>
<keyword evidence="9" id="KW-0206">Cytoskeleton</keyword>
<evidence type="ECO:0000256" key="1">
    <source>
        <dbReference type="ARBA" id="ARBA00004245"/>
    </source>
</evidence>
<feature type="region of interest" description="Disordered" evidence="14">
    <location>
        <begin position="2919"/>
        <end position="2943"/>
    </location>
</feature>
<dbReference type="GO" id="GO:0016328">
    <property type="term" value="C:lateral plasma membrane"/>
    <property type="evidence" value="ECO:0007669"/>
    <property type="project" value="UniProtKB-ARBA"/>
</dbReference>
<evidence type="ECO:0000259" key="16">
    <source>
        <dbReference type="PROSITE" id="PS50021"/>
    </source>
</evidence>
<dbReference type="PROSITE" id="PS00019">
    <property type="entry name" value="ACTININ_1"/>
    <property type="match status" value="1"/>
</dbReference>
<dbReference type="PROSITE" id="PS50021">
    <property type="entry name" value="CH"/>
    <property type="match status" value="2"/>
</dbReference>
<dbReference type="FunFam" id="1.10.418.10:FF:000004">
    <property type="entry name" value="Spectrin beta chain"/>
    <property type="match status" value="1"/>
</dbReference>
<dbReference type="GO" id="GO:0007026">
    <property type="term" value="P:negative regulation of microtubule depolymerization"/>
    <property type="evidence" value="ECO:0007669"/>
    <property type="project" value="UniProtKB-ARBA"/>
</dbReference>
<dbReference type="PANTHER" id="PTHR11915">
    <property type="entry name" value="SPECTRIN/FILAMIN RELATED CYTOSKELETAL PROTEIN"/>
    <property type="match status" value="1"/>
</dbReference>
<feature type="coiled-coil region" evidence="13">
    <location>
        <begin position="1094"/>
        <end position="1121"/>
    </location>
</feature>
<keyword evidence="8" id="KW-0009">Actin-binding</keyword>
<feature type="domain" description="Calponin-homology (CH)" evidence="16">
    <location>
        <begin position="50"/>
        <end position="154"/>
    </location>
</feature>
<dbReference type="FunFam" id="1.20.58.60:FF:000028">
    <property type="entry name" value="Spectrin beta chain"/>
    <property type="match status" value="1"/>
</dbReference>
<keyword evidence="3" id="KW-0117">Actin capping</keyword>
<dbReference type="GO" id="GO:0005543">
    <property type="term" value="F:phospholipid binding"/>
    <property type="evidence" value="ECO:0007669"/>
    <property type="project" value="InterPro"/>
</dbReference>
<dbReference type="FunFam" id="1.20.58.60:FF:000018">
    <property type="entry name" value="Spectrin beta chain"/>
    <property type="match status" value="1"/>
</dbReference>
<dbReference type="CDD" id="cd21246">
    <property type="entry name" value="CH_SPTB-like_rpt1"/>
    <property type="match status" value="1"/>
</dbReference>
<feature type="coiled-coil region" evidence="13">
    <location>
        <begin position="1946"/>
        <end position="2005"/>
    </location>
</feature>
<dbReference type="InterPro" id="IPR011993">
    <property type="entry name" value="PH-like_dom_sf"/>
</dbReference>
<dbReference type="InterPro" id="IPR001589">
    <property type="entry name" value="Actinin_actin-bd_CS"/>
</dbReference>
<gene>
    <name evidence="17" type="ORF">PYW07_012375</name>
</gene>
<dbReference type="FunFam" id="1.20.58.60:FF:000083">
    <property type="entry name" value="Spectrin beta chain"/>
    <property type="match status" value="1"/>
</dbReference>
<organism evidence="17 18">
    <name type="scientific">Mythimna separata</name>
    <name type="common">Oriental armyworm</name>
    <name type="synonym">Pseudaletia separata</name>
    <dbReference type="NCBI Taxonomy" id="271217"/>
    <lineage>
        <taxon>Eukaryota</taxon>
        <taxon>Metazoa</taxon>
        <taxon>Ecdysozoa</taxon>
        <taxon>Arthropoda</taxon>
        <taxon>Hexapoda</taxon>
        <taxon>Insecta</taxon>
        <taxon>Pterygota</taxon>
        <taxon>Neoptera</taxon>
        <taxon>Endopterygota</taxon>
        <taxon>Lepidoptera</taxon>
        <taxon>Glossata</taxon>
        <taxon>Ditrysia</taxon>
        <taxon>Noctuoidea</taxon>
        <taxon>Noctuidae</taxon>
        <taxon>Noctuinae</taxon>
        <taxon>Hadenini</taxon>
        <taxon>Mythimna</taxon>
    </lineage>
</organism>
<evidence type="ECO:0000256" key="12">
    <source>
        <dbReference type="ARBA" id="ARBA00077032"/>
    </source>
</evidence>
<evidence type="ECO:0000256" key="2">
    <source>
        <dbReference type="ARBA" id="ARBA00006826"/>
    </source>
</evidence>
<evidence type="ECO:0000256" key="7">
    <source>
        <dbReference type="ARBA" id="ARBA00022990"/>
    </source>
</evidence>
<dbReference type="GO" id="GO:0016192">
    <property type="term" value="P:vesicle-mediated transport"/>
    <property type="evidence" value="ECO:0007669"/>
    <property type="project" value="UniProtKB-ARBA"/>
</dbReference>
<feature type="coiled-coil region" evidence="13">
    <location>
        <begin position="988"/>
        <end position="1022"/>
    </location>
</feature>
<dbReference type="Proteomes" id="UP001231518">
    <property type="component" value="Chromosome 3"/>
</dbReference>
<dbReference type="GO" id="GO:0045169">
    <property type="term" value="C:fusome"/>
    <property type="evidence" value="ECO:0007669"/>
    <property type="project" value="UniProtKB-ARBA"/>
</dbReference>
<dbReference type="FunFam" id="1.20.58.60:FF:000011">
    <property type="entry name" value="Spectrin beta chain"/>
    <property type="match status" value="1"/>
</dbReference>
<dbReference type="FunFam" id="1.20.58.60:FF:000020">
    <property type="entry name" value="Spectrin alpha chain, non-erythrocytic 1"/>
    <property type="match status" value="2"/>
</dbReference>
<evidence type="ECO:0000256" key="13">
    <source>
        <dbReference type="SAM" id="Coils"/>
    </source>
</evidence>
<comment type="similarity">
    <text evidence="2">Belongs to the spectrin family.</text>
</comment>
<dbReference type="GO" id="GO:0051693">
    <property type="term" value="P:actin filament capping"/>
    <property type="evidence" value="ECO:0007669"/>
    <property type="project" value="UniProtKB-KW"/>
</dbReference>
<evidence type="ECO:0000256" key="5">
    <source>
        <dbReference type="ARBA" id="ARBA00022553"/>
    </source>
</evidence>